<dbReference type="SUPFAM" id="SSF81593">
    <property type="entry name" value="Nucleotidyltransferase substrate binding subunit/domain"/>
    <property type="match status" value="1"/>
</dbReference>
<organism evidence="1 2">
    <name type="scientific">Clostridium intestinale DSM 6191</name>
    <dbReference type="NCBI Taxonomy" id="1121320"/>
    <lineage>
        <taxon>Bacteria</taxon>
        <taxon>Bacillati</taxon>
        <taxon>Bacillota</taxon>
        <taxon>Clostridia</taxon>
        <taxon>Eubacteriales</taxon>
        <taxon>Clostridiaceae</taxon>
        <taxon>Clostridium</taxon>
    </lineage>
</organism>
<evidence type="ECO:0000313" key="1">
    <source>
        <dbReference type="EMBL" id="SHH85762.1"/>
    </source>
</evidence>
<gene>
    <name evidence="1" type="ORF">SAMN02745941_01052</name>
</gene>
<dbReference type="Proteomes" id="UP000184241">
    <property type="component" value="Unassembled WGS sequence"/>
</dbReference>
<name>A0A1M5WE39_9CLOT</name>
<dbReference type="NCBIfam" id="TIGR01987">
    <property type="entry name" value="HI0074"/>
    <property type="match status" value="1"/>
</dbReference>
<accession>A0A1M5WE39</accession>
<dbReference type="AlphaFoldDB" id="A0A1M5WE39"/>
<keyword evidence="1" id="KW-0808">Transferase</keyword>
<dbReference type="InterPro" id="IPR010235">
    <property type="entry name" value="HepT"/>
</dbReference>
<dbReference type="RefSeq" id="WP_073017422.1">
    <property type="nucleotide sequence ID" value="NZ_FQXU01000004.1"/>
</dbReference>
<evidence type="ECO:0000313" key="2">
    <source>
        <dbReference type="Proteomes" id="UP000184241"/>
    </source>
</evidence>
<dbReference type="GO" id="GO:0016740">
    <property type="term" value="F:transferase activity"/>
    <property type="evidence" value="ECO:0007669"/>
    <property type="project" value="UniProtKB-KW"/>
</dbReference>
<dbReference type="EMBL" id="FQXU01000004">
    <property type="protein sequence ID" value="SHH85762.1"/>
    <property type="molecule type" value="Genomic_DNA"/>
</dbReference>
<reference evidence="1 2" key="1">
    <citation type="submission" date="2016-11" db="EMBL/GenBank/DDBJ databases">
        <authorList>
            <person name="Jaros S."/>
            <person name="Januszkiewicz K."/>
            <person name="Wedrychowicz H."/>
        </authorList>
    </citation>
    <scope>NUCLEOTIDE SEQUENCE [LARGE SCALE GENOMIC DNA]</scope>
    <source>
        <strain evidence="1 2">DSM 6191</strain>
    </source>
</reference>
<dbReference type="Gene3D" id="1.20.120.330">
    <property type="entry name" value="Nucleotidyltransferases domain 2"/>
    <property type="match status" value="1"/>
</dbReference>
<sequence>MRSVDFKFINLKKAYSRLKEVSDIYDGKNDIIRDSLIQRFEFTYELTHKTLKEFMKYLGVTLENSFPRTIFKKAFVNNLISDDKVWINLLEDRNLTSHIYNENMADEIADRIVTKYVSAIEELVENLGNLL</sequence>
<dbReference type="Pfam" id="PF08780">
    <property type="entry name" value="NTase_sub_bind"/>
    <property type="match status" value="1"/>
</dbReference>
<protein>
    <submittedName>
        <fullName evidence="1">Nucleotidyltransferase substrate binding protein, HI0074 family</fullName>
    </submittedName>
</protein>
<proteinExistence type="predicted"/>